<evidence type="ECO:0000256" key="2">
    <source>
        <dbReference type="ARBA" id="ARBA00007069"/>
    </source>
</evidence>
<evidence type="ECO:0000256" key="10">
    <source>
        <dbReference type="RuleBase" id="RU365097"/>
    </source>
</evidence>
<keyword evidence="6 9" id="KW-0812">Transmembrane</keyword>
<comment type="similarity">
    <text evidence="2 10">Belongs to the binding-protein-dependent transport system permease family. CysTW subfamily.</text>
</comment>
<dbReference type="RefSeq" id="WP_009607715.1">
    <property type="nucleotide sequence ID" value="NZ_CABJBH010000003.1"/>
</dbReference>
<dbReference type="InterPro" id="IPR000515">
    <property type="entry name" value="MetI-like"/>
</dbReference>
<evidence type="ECO:0000256" key="8">
    <source>
        <dbReference type="ARBA" id="ARBA00023136"/>
    </source>
</evidence>
<feature type="transmembrane region" description="Helical" evidence="9">
    <location>
        <begin position="6"/>
        <end position="33"/>
    </location>
</feature>
<comment type="function">
    <text evidence="10">Part of the binding-protein-dependent transport system for molybdenum; probably responsible for the translocation of the substrate across the membrane.</text>
</comment>
<feature type="transmembrane region" description="Helical" evidence="9">
    <location>
        <begin position="45"/>
        <end position="67"/>
    </location>
</feature>
<keyword evidence="3 9" id="KW-0813">Transport</keyword>
<keyword evidence="8 9" id="KW-0472">Membrane</keyword>
<dbReference type="GO" id="GO:0015098">
    <property type="term" value="F:molybdate ion transmembrane transporter activity"/>
    <property type="evidence" value="ECO:0007669"/>
    <property type="project" value="UniProtKB-UniRule"/>
</dbReference>
<feature type="transmembrane region" description="Helical" evidence="9">
    <location>
        <begin position="79"/>
        <end position="104"/>
    </location>
</feature>
<dbReference type="InterPro" id="IPR035906">
    <property type="entry name" value="MetI-like_sf"/>
</dbReference>
<dbReference type="Gene3D" id="1.10.3720.10">
    <property type="entry name" value="MetI-like"/>
    <property type="match status" value="1"/>
</dbReference>
<keyword evidence="4 10" id="KW-1003">Cell membrane</keyword>
<evidence type="ECO:0000313" key="11">
    <source>
        <dbReference type="EMBL" id="MTL94016.1"/>
    </source>
</evidence>
<dbReference type="EMBL" id="WMQV01000009">
    <property type="protein sequence ID" value="MTL94016.1"/>
    <property type="molecule type" value="Genomic_DNA"/>
</dbReference>
<dbReference type="GO" id="GO:0005886">
    <property type="term" value="C:plasma membrane"/>
    <property type="evidence" value="ECO:0007669"/>
    <property type="project" value="UniProtKB-SubCell"/>
</dbReference>
<dbReference type="PANTHER" id="PTHR30183:SF3">
    <property type="entry name" value="MOLYBDENUM TRANSPORT SYSTEM PERMEASE PROTEIN MODB"/>
    <property type="match status" value="1"/>
</dbReference>
<dbReference type="PANTHER" id="PTHR30183">
    <property type="entry name" value="MOLYBDENUM TRANSPORT SYSTEM PERMEASE PROTEIN MODB"/>
    <property type="match status" value="1"/>
</dbReference>
<sequence length="220" mass="24269">MMVVDATLISIKVVLIAVITTFILTLIAVWGIGLNKHKSIRSLDFIFLLPLFIPPSAIGYLILIILGKNGWIGRFLNQNFNLSIIFTLSAAVIAGIMVSIPIMYQSIKSAITSVDEDIINAARVFGASEWVIWLKIILPLSINGILNGILLSFARAFGEFGATILVAGNIPRKTQTLPMAMYYAIENNNTEMATQILLIILIVAIFLMSLYKTLMMRLSH</sequence>
<evidence type="ECO:0000256" key="7">
    <source>
        <dbReference type="ARBA" id="ARBA00022989"/>
    </source>
</evidence>
<dbReference type="PROSITE" id="PS50928">
    <property type="entry name" value="ABC_TM1"/>
    <property type="match status" value="1"/>
</dbReference>
<comment type="caution">
    <text evidence="11">The sequence shown here is derived from an EMBL/GenBank/DDBJ whole genome shotgun (WGS) entry which is preliminary data.</text>
</comment>
<evidence type="ECO:0000256" key="6">
    <source>
        <dbReference type="ARBA" id="ARBA00022692"/>
    </source>
</evidence>
<evidence type="ECO:0000256" key="9">
    <source>
        <dbReference type="RuleBase" id="RU363032"/>
    </source>
</evidence>
<feature type="transmembrane region" description="Helical" evidence="9">
    <location>
        <begin position="192"/>
        <end position="211"/>
    </location>
</feature>
<gene>
    <name evidence="11" type="primary">modB</name>
    <name evidence="11" type="ORF">GMA64_05715</name>
</gene>
<dbReference type="Pfam" id="PF00528">
    <property type="entry name" value="BPD_transp_1"/>
    <property type="match status" value="1"/>
</dbReference>
<proteinExistence type="inferred from homology"/>
<name>A0A6G2CMA1_9FIRM</name>
<accession>A0A6G2CMA1</accession>
<evidence type="ECO:0000256" key="4">
    <source>
        <dbReference type="ARBA" id="ARBA00022475"/>
    </source>
</evidence>
<reference evidence="11" key="1">
    <citation type="journal article" date="2019" name="Nat. Med.">
        <title>A library of human gut bacterial isolates paired with longitudinal multiomics data enables mechanistic microbiome research.</title>
        <authorList>
            <person name="Poyet M."/>
            <person name="Groussin M."/>
            <person name="Gibbons S.M."/>
            <person name="Avila-Pacheco J."/>
            <person name="Jiang X."/>
            <person name="Kearney S.M."/>
            <person name="Perrotta A.R."/>
            <person name="Berdy B."/>
            <person name="Zhao S."/>
            <person name="Lieberman T.D."/>
            <person name="Swanson P.K."/>
            <person name="Smith M."/>
            <person name="Roesemann S."/>
            <person name="Alexander J.E."/>
            <person name="Rich S.A."/>
            <person name="Livny J."/>
            <person name="Vlamakis H."/>
            <person name="Clish C."/>
            <person name="Bullock K."/>
            <person name="Deik A."/>
            <person name="Scott J."/>
            <person name="Pierce K.A."/>
            <person name="Xavier R.J."/>
            <person name="Alm E.J."/>
        </authorList>
    </citation>
    <scope>NUCLEOTIDE SEQUENCE</scope>
    <source>
        <strain evidence="11">BIOML-A179</strain>
    </source>
</reference>
<protein>
    <recommendedName>
        <fullName evidence="10">Molybdenum transport system permease</fullName>
    </recommendedName>
</protein>
<keyword evidence="5 10" id="KW-0500">Molybdenum</keyword>
<dbReference type="CDD" id="cd06261">
    <property type="entry name" value="TM_PBP2"/>
    <property type="match status" value="1"/>
</dbReference>
<evidence type="ECO:0000256" key="5">
    <source>
        <dbReference type="ARBA" id="ARBA00022505"/>
    </source>
</evidence>
<keyword evidence="7 9" id="KW-1133">Transmembrane helix</keyword>
<dbReference type="NCBIfam" id="TIGR02141">
    <property type="entry name" value="modB_ABC"/>
    <property type="match status" value="1"/>
</dbReference>
<dbReference type="InterPro" id="IPR011867">
    <property type="entry name" value="ModB_ABC"/>
</dbReference>
<evidence type="ECO:0000256" key="1">
    <source>
        <dbReference type="ARBA" id="ARBA00004651"/>
    </source>
</evidence>
<feature type="transmembrane region" description="Helical" evidence="9">
    <location>
        <begin position="132"/>
        <end position="154"/>
    </location>
</feature>
<dbReference type="SUPFAM" id="SSF161098">
    <property type="entry name" value="MetI-like"/>
    <property type="match status" value="1"/>
</dbReference>
<dbReference type="AlphaFoldDB" id="A0A6G2CMA1"/>
<comment type="subcellular location">
    <subcellularLocation>
        <location evidence="1 9">Cell membrane</location>
        <topology evidence="1 9">Multi-pass membrane protein</topology>
    </subcellularLocation>
</comment>
<evidence type="ECO:0000256" key="3">
    <source>
        <dbReference type="ARBA" id="ARBA00022448"/>
    </source>
</evidence>
<organism evidence="11">
    <name type="scientific">Turicibacter sanguinis</name>
    <dbReference type="NCBI Taxonomy" id="154288"/>
    <lineage>
        <taxon>Bacteria</taxon>
        <taxon>Bacillati</taxon>
        <taxon>Bacillota</taxon>
        <taxon>Erysipelotrichia</taxon>
        <taxon>Erysipelotrichales</taxon>
        <taxon>Turicibacteraceae</taxon>
        <taxon>Turicibacter</taxon>
    </lineage>
</organism>